<dbReference type="Pfam" id="PF13924">
    <property type="entry name" value="Lipocalin_5"/>
    <property type="match status" value="2"/>
</dbReference>
<dbReference type="InterPro" id="IPR024311">
    <property type="entry name" value="Lipocalin-like"/>
</dbReference>
<dbReference type="AlphaFoldDB" id="A0A1L9QNY9"/>
<evidence type="ECO:0000313" key="2">
    <source>
        <dbReference type="EMBL" id="OJJ24390.1"/>
    </source>
</evidence>
<accession>A0A1L9QNY9</accession>
<reference evidence="2" key="1">
    <citation type="submission" date="2016-10" db="EMBL/GenBank/DDBJ databases">
        <title>CRISPR-Cas defence system in Roseofilum reptotaenium: evidence of a bacteriophage-cyanobacterium arms race in the coral black band disease.</title>
        <authorList>
            <person name="Buerger P."/>
            <person name="Wood-Charlson E.M."/>
            <person name="Weynberg K.D."/>
            <person name="Willis B."/>
            <person name="Van Oppen M.J."/>
        </authorList>
    </citation>
    <scope>NUCLEOTIDE SEQUENCE [LARGE SCALE GENOMIC DNA]</scope>
    <source>
        <strain evidence="2">AO1-A</strain>
    </source>
</reference>
<dbReference type="STRING" id="1925591.BI308_17040"/>
<evidence type="ECO:0000259" key="1">
    <source>
        <dbReference type="Pfam" id="PF13924"/>
    </source>
</evidence>
<gene>
    <name evidence="2" type="ORF">BI308_17040</name>
</gene>
<evidence type="ECO:0000313" key="3">
    <source>
        <dbReference type="Proteomes" id="UP000183940"/>
    </source>
</evidence>
<feature type="domain" description="Lipocalin-like" evidence="1">
    <location>
        <begin position="12"/>
        <end position="63"/>
    </location>
</feature>
<organism evidence="2 3">
    <name type="scientific">Roseofilum reptotaenium AO1-A</name>
    <dbReference type="NCBI Taxonomy" id="1925591"/>
    <lineage>
        <taxon>Bacteria</taxon>
        <taxon>Bacillati</taxon>
        <taxon>Cyanobacteriota</taxon>
        <taxon>Cyanophyceae</taxon>
        <taxon>Desertifilales</taxon>
        <taxon>Desertifilaceae</taxon>
        <taxon>Roseofilum</taxon>
    </lineage>
</organism>
<protein>
    <recommendedName>
        <fullName evidence="1">Lipocalin-like domain-containing protein</fullName>
    </recommendedName>
</protein>
<comment type="caution">
    <text evidence="2">The sequence shown here is derived from an EMBL/GenBank/DDBJ whole genome shotgun (WGS) entry which is preliminary data.</text>
</comment>
<dbReference type="EMBL" id="MLAW01000032">
    <property type="protein sequence ID" value="OJJ24390.1"/>
    <property type="molecule type" value="Genomic_DNA"/>
</dbReference>
<keyword evidence="3" id="KW-1185">Reference proteome</keyword>
<feature type="domain" description="Lipocalin-like" evidence="1">
    <location>
        <begin position="98"/>
        <end position="149"/>
    </location>
</feature>
<proteinExistence type="predicted"/>
<name>A0A1L9QNY9_9CYAN</name>
<dbReference type="Proteomes" id="UP000183940">
    <property type="component" value="Unassembled WGS sequence"/>
</dbReference>
<sequence length="164" mass="18822">MTNSIVSKDALVGMWKLIEMKSIDKEETIIYPFGKDPVSYIIYTKEGYVSFSIMMSNRLNLGLSIQNLMDLGYGIKSKTSILQVSIFKYIKAIIRYFQSVQKFVSYTGKYEVKDNKVIHNIEIHVVPDLIGADLERIVEISGDTLFLSSSYPEYTVYSTWERVS</sequence>